<dbReference type="CDD" id="cd03788">
    <property type="entry name" value="GT20_TPS"/>
    <property type="match status" value="1"/>
</dbReference>
<dbReference type="InterPro" id="IPR001830">
    <property type="entry name" value="Glyco_trans_20"/>
</dbReference>
<name>A0A3N9TG41_9VIBR</name>
<protein>
    <submittedName>
        <fullName evidence="2">Trehalose-6-phosphate synthase</fullName>
    </submittedName>
</protein>
<accession>A0A3N9TG41</accession>
<keyword evidence="3" id="KW-1185">Reference proteome</keyword>
<sequence length="471" mass="53729">MSRLVVVSNRVARPEALSSGAQGGLAVGVLAAMAEAGGLWFGWSGKIENRPTSEIKEERKNNIDFVTINLRQNEYNNFYLGYSNNVIWPLFHQRPDLMNYKHHYRMGYEGVNRKYVNKLLPYLKPDDVIWIHDYQLIPMAKMLREAGVTSPIGFFLHTPFPAYDSLRALPNYQDMLIEMLHYDLLGFHTKIDEFNFTQSISMGLDGCISQSHLINCHGHETQTGVYPIGIETDDLLQLAEKGKKSKEYQQVKAELGDRKLIIGVDRLDYSKGIFHRFQSYDQMLKNHSELRRKQVYMQVAPTSRGDVKAYSQLAKQVEQAAGHVNGTHADFDWTPIRYINRGFRRNTIMALYNLSHVGFVTPLRDGMNLVAKEFVAAQDPDDPGVLILSEMAGASAELEAALIVNPYDTEAVAETLAQAMQMPLDERIDRWKKMMAVLRQNDIHAWQKNFRQDLKAHPHNIEANSDLTLVE</sequence>
<comment type="similarity">
    <text evidence="1">Belongs to the glycosyltransferase 20 family.</text>
</comment>
<dbReference type="GO" id="GO:0003825">
    <property type="term" value="F:alpha,alpha-trehalose-phosphate synthase (UDP-forming) activity"/>
    <property type="evidence" value="ECO:0007669"/>
    <property type="project" value="TreeGrafter"/>
</dbReference>
<dbReference type="OrthoDB" id="9815690at2"/>
<evidence type="ECO:0000313" key="2">
    <source>
        <dbReference type="EMBL" id="RQW62445.1"/>
    </source>
</evidence>
<dbReference type="EMBL" id="RJVQ01000006">
    <property type="protein sequence ID" value="RQW62445.1"/>
    <property type="molecule type" value="Genomic_DNA"/>
</dbReference>
<dbReference type="RefSeq" id="WP_124937985.1">
    <property type="nucleotide sequence ID" value="NZ_RJVQ01000006.1"/>
</dbReference>
<dbReference type="Gene3D" id="3.40.50.2000">
    <property type="entry name" value="Glycogen Phosphorylase B"/>
    <property type="match status" value="2"/>
</dbReference>
<organism evidence="2 3">
    <name type="scientific">Vibrio viridaestus</name>
    <dbReference type="NCBI Taxonomy" id="2487322"/>
    <lineage>
        <taxon>Bacteria</taxon>
        <taxon>Pseudomonadati</taxon>
        <taxon>Pseudomonadota</taxon>
        <taxon>Gammaproteobacteria</taxon>
        <taxon>Vibrionales</taxon>
        <taxon>Vibrionaceae</taxon>
        <taxon>Vibrio</taxon>
    </lineage>
</organism>
<reference evidence="2 3" key="1">
    <citation type="submission" date="2018-11" db="EMBL/GenBank/DDBJ databases">
        <title>Vibrio LJC006 sp. nov., isolated from seawater during the bloom of the enteromorpha.</title>
        <authorList>
            <person name="Liang J."/>
        </authorList>
    </citation>
    <scope>NUCLEOTIDE SEQUENCE [LARGE SCALE GENOMIC DNA]</scope>
    <source>
        <strain evidence="2 3">LJC006</strain>
    </source>
</reference>
<dbReference type="GO" id="GO:0005992">
    <property type="term" value="P:trehalose biosynthetic process"/>
    <property type="evidence" value="ECO:0007669"/>
    <property type="project" value="InterPro"/>
</dbReference>
<dbReference type="SUPFAM" id="SSF53756">
    <property type="entry name" value="UDP-Glycosyltransferase/glycogen phosphorylase"/>
    <property type="match status" value="1"/>
</dbReference>
<comment type="caution">
    <text evidence="2">The sequence shown here is derived from an EMBL/GenBank/DDBJ whole genome shotgun (WGS) entry which is preliminary data.</text>
</comment>
<proteinExistence type="inferred from homology"/>
<evidence type="ECO:0000313" key="3">
    <source>
        <dbReference type="Proteomes" id="UP000281112"/>
    </source>
</evidence>
<dbReference type="PANTHER" id="PTHR10788">
    <property type="entry name" value="TREHALOSE-6-PHOSPHATE SYNTHASE"/>
    <property type="match status" value="1"/>
</dbReference>
<gene>
    <name evidence="2" type="ORF">EES38_14830</name>
</gene>
<dbReference type="Proteomes" id="UP000281112">
    <property type="component" value="Unassembled WGS sequence"/>
</dbReference>
<evidence type="ECO:0000256" key="1">
    <source>
        <dbReference type="ARBA" id="ARBA00008799"/>
    </source>
</evidence>
<dbReference type="AlphaFoldDB" id="A0A3N9TG41"/>
<dbReference type="PANTHER" id="PTHR10788:SF106">
    <property type="entry name" value="BCDNA.GH08860"/>
    <property type="match status" value="1"/>
</dbReference>
<dbReference type="Pfam" id="PF00982">
    <property type="entry name" value="Glyco_transf_20"/>
    <property type="match status" value="1"/>
</dbReference>